<evidence type="ECO:0000313" key="3">
    <source>
        <dbReference type="Proteomes" id="UP001222325"/>
    </source>
</evidence>
<organism evidence="2 3">
    <name type="scientific">Mycena belliarum</name>
    <dbReference type="NCBI Taxonomy" id="1033014"/>
    <lineage>
        <taxon>Eukaryota</taxon>
        <taxon>Fungi</taxon>
        <taxon>Dikarya</taxon>
        <taxon>Basidiomycota</taxon>
        <taxon>Agaricomycotina</taxon>
        <taxon>Agaricomycetes</taxon>
        <taxon>Agaricomycetidae</taxon>
        <taxon>Agaricales</taxon>
        <taxon>Marasmiineae</taxon>
        <taxon>Mycenaceae</taxon>
        <taxon>Mycena</taxon>
    </lineage>
</organism>
<evidence type="ECO:0000256" key="1">
    <source>
        <dbReference type="SAM" id="SignalP"/>
    </source>
</evidence>
<keyword evidence="3" id="KW-1185">Reference proteome</keyword>
<gene>
    <name evidence="2" type="ORF">B0H15DRAFT_1006496</name>
</gene>
<reference evidence="2" key="1">
    <citation type="submission" date="2023-03" db="EMBL/GenBank/DDBJ databases">
        <title>Massive genome expansion in bonnet fungi (Mycena s.s.) driven by repeated elements and novel gene families across ecological guilds.</title>
        <authorList>
            <consortium name="Lawrence Berkeley National Laboratory"/>
            <person name="Harder C.B."/>
            <person name="Miyauchi S."/>
            <person name="Viragh M."/>
            <person name="Kuo A."/>
            <person name="Thoen E."/>
            <person name="Andreopoulos B."/>
            <person name="Lu D."/>
            <person name="Skrede I."/>
            <person name="Drula E."/>
            <person name="Henrissat B."/>
            <person name="Morin E."/>
            <person name="Kohler A."/>
            <person name="Barry K."/>
            <person name="LaButti K."/>
            <person name="Morin E."/>
            <person name="Salamov A."/>
            <person name="Lipzen A."/>
            <person name="Mereny Z."/>
            <person name="Hegedus B."/>
            <person name="Baldrian P."/>
            <person name="Stursova M."/>
            <person name="Weitz H."/>
            <person name="Taylor A."/>
            <person name="Grigoriev I.V."/>
            <person name="Nagy L.G."/>
            <person name="Martin F."/>
            <person name="Kauserud H."/>
        </authorList>
    </citation>
    <scope>NUCLEOTIDE SEQUENCE</scope>
    <source>
        <strain evidence="2">CBHHK173m</strain>
    </source>
</reference>
<dbReference type="AlphaFoldDB" id="A0AAD6XJS2"/>
<comment type="caution">
    <text evidence="2">The sequence shown here is derived from an EMBL/GenBank/DDBJ whole genome shotgun (WGS) entry which is preliminary data.</text>
</comment>
<name>A0AAD6XJS2_9AGAR</name>
<feature type="chain" id="PRO_5042116712" evidence="1">
    <location>
        <begin position="18"/>
        <end position="214"/>
    </location>
</feature>
<dbReference type="Proteomes" id="UP001222325">
    <property type="component" value="Unassembled WGS sequence"/>
</dbReference>
<dbReference type="EMBL" id="JARJCN010000085">
    <property type="protein sequence ID" value="KAJ7076091.1"/>
    <property type="molecule type" value="Genomic_DNA"/>
</dbReference>
<accession>A0AAD6XJS2</accession>
<evidence type="ECO:0000313" key="2">
    <source>
        <dbReference type="EMBL" id="KAJ7076091.1"/>
    </source>
</evidence>
<protein>
    <submittedName>
        <fullName evidence="2">Uncharacterized protein</fullName>
    </submittedName>
</protein>
<proteinExistence type="predicted"/>
<sequence>MACAAFVFFFTTKRIESACVFAYSGATSAAIGGPKKTLDFTATFYNDAMAQGRQVPTNDRCGFLFDTPVYKTDVWEHPHSQLLPQLGDERQPVQEWLDHHIDARCHRLEEWEFPPRHWPQGRRRDHRQIMDNLLDAGLWFDFAGACEYWLPAPQDPNLQRGTTAPRFTTTPTALGFCIVALSQPRGGQVTINKRLPDPVFAGDGIVQATSALLP</sequence>
<feature type="signal peptide" evidence="1">
    <location>
        <begin position="1"/>
        <end position="17"/>
    </location>
</feature>
<keyword evidence="1" id="KW-0732">Signal</keyword>